<comment type="caution">
    <text evidence="2">The sequence shown here is derived from an EMBL/GenBank/DDBJ whole genome shotgun (WGS) entry which is preliminary data.</text>
</comment>
<dbReference type="RefSeq" id="WP_023626029.1">
    <property type="nucleotide sequence ID" value="NZ_BAUW01000085.1"/>
</dbReference>
<dbReference type="AlphaFoldDB" id="W4RUP3"/>
<dbReference type="Gene3D" id="3.30.950.30">
    <property type="entry name" value="Schlafen, AAA domain"/>
    <property type="match status" value="1"/>
</dbReference>
<dbReference type="InterPro" id="IPR038461">
    <property type="entry name" value="Schlafen_AlbA_2_dom_sf"/>
</dbReference>
<dbReference type="InterPro" id="IPR007421">
    <property type="entry name" value="Schlafen_AlbA_2_dom"/>
</dbReference>
<accession>W4RUP3</accession>
<dbReference type="Pfam" id="PF13749">
    <property type="entry name" value="HATPase_c_4"/>
    <property type="match status" value="1"/>
</dbReference>
<dbReference type="eggNOG" id="COG2865">
    <property type="taxonomic scope" value="Bacteria"/>
</dbReference>
<evidence type="ECO:0000313" key="2">
    <source>
        <dbReference type="EMBL" id="GAE47588.1"/>
    </source>
</evidence>
<dbReference type="InterPro" id="IPR038475">
    <property type="entry name" value="RecG_C_sf"/>
</dbReference>
<reference evidence="2 3" key="1">
    <citation type="submission" date="2013-12" db="EMBL/GenBank/DDBJ databases">
        <title>NBRP : Genome information of microbial organism related human and environment.</title>
        <authorList>
            <person name="Hattori M."/>
            <person name="Oshima K."/>
            <person name="Inaba H."/>
            <person name="Suda W."/>
            <person name="Sakamoto M."/>
            <person name="Iino T."/>
            <person name="Kitahara M."/>
            <person name="Oshida Y."/>
            <person name="Iida T."/>
            <person name="Kudo T."/>
            <person name="Itoh T."/>
            <person name="Ahmed I."/>
            <person name="Ohkuma M."/>
        </authorList>
    </citation>
    <scope>NUCLEOTIDE SEQUENCE [LARGE SCALE GENOMIC DNA]</scope>
    <source>
        <strain evidence="2 3">JCM 21738</strain>
    </source>
</reference>
<dbReference type="Gene3D" id="3.30.565.60">
    <property type="match status" value="1"/>
</dbReference>
<dbReference type="PANTHER" id="PTHR30595">
    <property type="entry name" value="GLPR-RELATED TRANSCRIPTIONAL REPRESSOR"/>
    <property type="match status" value="1"/>
</dbReference>
<dbReference type="PANTHER" id="PTHR30595:SF6">
    <property type="entry name" value="SCHLAFEN ALBA-2 DOMAIN-CONTAINING PROTEIN"/>
    <property type="match status" value="1"/>
</dbReference>
<gene>
    <name evidence="2" type="ORF">JCM21738_4584</name>
</gene>
<protein>
    <recommendedName>
        <fullName evidence="1">Schlafen AlbA-2 domain-containing protein</fullName>
    </recommendedName>
</protein>
<name>W4RUP3_9BACI</name>
<organism evidence="2 3">
    <name type="scientific">Mesobacillus boroniphilus JCM 21738</name>
    <dbReference type="NCBI Taxonomy" id="1294265"/>
    <lineage>
        <taxon>Bacteria</taxon>
        <taxon>Bacillati</taxon>
        <taxon>Bacillota</taxon>
        <taxon>Bacilli</taxon>
        <taxon>Bacillales</taxon>
        <taxon>Bacillaceae</taxon>
        <taxon>Mesobacillus</taxon>
    </lineage>
</organism>
<sequence>MKSKSEIMDIISKLDHHVADDFEEQDLDFKQWNHRSREDNVKTMISYAVCMANGGGGSVVFGVADKVQGINQAIKGVPFDIGIPELQKRIYEKTDPHLTPSFDDIFLNNGSVRILIMNVFPGMPPYTTTDGAATIRQGKDCLPFTGTLRRQMIDTSGQVDFTSEVIYEDWRTLFSHSAMERIREFMSRERADHNLLALSDEDLLKSIGGIKNGYFTNATLLLVGKPDAIERLIPQHKWSFRKMLSDTDYSNRDDGTHAIPVALYELERYISVDNPMVTLESGLVHPEFSTYPTIALREALLNAFGHRDYRMSGTIMLKQFRDKLVLTNPGQFIGGITPHNILHHPPVARNNHLMDLLDRLKLVNRSNLGVSRIFRSLLVEGKEPPIYREVGSNIELTFISSPLNKGFKNLVKQMVDEGNPIDVDHLLILQYLMRHEQVDSVIAAEVSQRSIQQARELLSKMFNDFILLESVGRGKGRYYTLSRKAYELLKENMKYERQQSLDKEAVKIRVLSILKERTLTNKEIRQLTGMNSKQVQRLIKELEPDGVEVKGRGAGTKYLYNPSK</sequence>
<proteinExistence type="predicted"/>
<feature type="domain" description="Schlafen AlbA-2" evidence="1">
    <location>
        <begin position="23"/>
        <end position="143"/>
    </location>
</feature>
<evidence type="ECO:0000259" key="1">
    <source>
        <dbReference type="Pfam" id="PF04326"/>
    </source>
</evidence>
<keyword evidence="3" id="KW-1185">Reference proteome</keyword>
<dbReference type="EMBL" id="BAUW01000085">
    <property type="protein sequence ID" value="GAE47588.1"/>
    <property type="molecule type" value="Genomic_DNA"/>
</dbReference>
<evidence type="ECO:0000313" key="3">
    <source>
        <dbReference type="Proteomes" id="UP000018949"/>
    </source>
</evidence>
<dbReference type="Proteomes" id="UP000018949">
    <property type="component" value="Unassembled WGS sequence"/>
</dbReference>
<dbReference type="Pfam" id="PF04326">
    <property type="entry name" value="SLFN_AlbA_2"/>
    <property type="match status" value="1"/>
</dbReference>